<reference evidence="3" key="1">
    <citation type="submission" date="2020-05" db="EMBL/GenBank/DDBJ databases">
        <authorList>
            <person name="Chiriac C."/>
            <person name="Salcher M."/>
            <person name="Ghai R."/>
            <person name="Kavagutti S V."/>
        </authorList>
    </citation>
    <scope>NUCLEOTIDE SEQUENCE</scope>
</reference>
<dbReference type="Pfam" id="PF04075">
    <property type="entry name" value="F420H2_quin_red"/>
    <property type="match status" value="1"/>
</dbReference>
<proteinExistence type="inferred from homology"/>
<comment type="catalytic activity">
    <reaction evidence="2">
        <text>oxidized coenzyme F420-(gamma-L-Glu)(n) + a quinol + H(+) = reduced coenzyme F420-(gamma-L-Glu)(n) + a quinone</text>
        <dbReference type="Rhea" id="RHEA:39663"/>
        <dbReference type="Rhea" id="RHEA-COMP:12939"/>
        <dbReference type="Rhea" id="RHEA-COMP:14378"/>
        <dbReference type="ChEBI" id="CHEBI:15378"/>
        <dbReference type="ChEBI" id="CHEBI:24646"/>
        <dbReference type="ChEBI" id="CHEBI:132124"/>
        <dbReference type="ChEBI" id="CHEBI:133980"/>
        <dbReference type="ChEBI" id="CHEBI:139511"/>
    </reaction>
</comment>
<evidence type="ECO:0000256" key="1">
    <source>
        <dbReference type="ARBA" id="ARBA00008710"/>
    </source>
</evidence>
<evidence type="ECO:0000313" key="3">
    <source>
        <dbReference type="EMBL" id="CAB4775315.1"/>
    </source>
</evidence>
<dbReference type="AlphaFoldDB" id="A0A6J6VW81"/>
<dbReference type="PANTHER" id="PTHR39428:SF1">
    <property type="entry name" value="F420H(2)-DEPENDENT QUINONE REDUCTASE RV1261C"/>
    <property type="match status" value="1"/>
</dbReference>
<dbReference type="InterPro" id="IPR004378">
    <property type="entry name" value="F420H2_quin_Rdtase"/>
</dbReference>
<accession>A0A6J6VW81</accession>
<dbReference type="InterPro" id="IPR012349">
    <property type="entry name" value="Split_barrel_FMN-bd"/>
</dbReference>
<dbReference type="EMBL" id="CAEZZY010000028">
    <property type="protein sequence ID" value="CAB4775315.1"/>
    <property type="molecule type" value="Genomic_DNA"/>
</dbReference>
<dbReference type="GO" id="GO:0005886">
    <property type="term" value="C:plasma membrane"/>
    <property type="evidence" value="ECO:0007669"/>
    <property type="project" value="TreeGrafter"/>
</dbReference>
<protein>
    <submittedName>
        <fullName evidence="3">Unannotated protein</fullName>
    </submittedName>
</protein>
<comment type="similarity">
    <text evidence="1">Belongs to the F420H(2)-dependent quinone reductase family.</text>
</comment>
<dbReference type="GO" id="GO:0016491">
    <property type="term" value="F:oxidoreductase activity"/>
    <property type="evidence" value="ECO:0007669"/>
    <property type="project" value="InterPro"/>
</dbReference>
<evidence type="ECO:0000256" key="2">
    <source>
        <dbReference type="ARBA" id="ARBA00049106"/>
    </source>
</evidence>
<dbReference type="PANTHER" id="PTHR39428">
    <property type="entry name" value="F420H(2)-DEPENDENT QUINONE REDUCTASE RV1261C"/>
    <property type="match status" value="1"/>
</dbReference>
<organism evidence="3">
    <name type="scientific">freshwater metagenome</name>
    <dbReference type="NCBI Taxonomy" id="449393"/>
    <lineage>
        <taxon>unclassified sequences</taxon>
        <taxon>metagenomes</taxon>
        <taxon>ecological metagenomes</taxon>
    </lineage>
</organism>
<dbReference type="GO" id="GO:0070967">
    <property type="term" value="F:coenzyme F420 binding"/>
    <property type="evidence" value="ECO:0007669"/>
    <property type="project" value="TreeGrafter"/>
</dbReference>
<gene>
    <name evidence="3" type="ORF">UFOPK2928_00407</name>
</gene>
<name>A0A6J6VW81_9ZZZZ</name>
<dbReference type="NCBIfam" id="TIGR00026">
    <property type="entry name" value="hi_GC_TIGR00026"/>
    <property type="match status" value="1"/>
</dbReference>
<dbReference type="Gene3D" id="2.30.110.10">
    <property type="entry name" value="Electron Transport, Fmn-binding Protein, Chain A"/>
    <property type="match status" value="1"/>
</dbReference>
<sequence length="145" mass="16209">MTTQPPIIDSPTEWVADHITRYIETNGEDGHMWRGVPTLLLTTTGRKSGALRRTALIYGTLGSDYLLVASKGGFPTHPLWYTNLEADSVVTLQVGADVFQARASTMPEGAERDAAWQSMVDIWADFAVYQTKTERRIPLVRLMRI</sequence>